<proteinExistence type="predicted"/>
<protein>
    <submittedName>
        <fullName evidence="1">Uncharacterized protein</fullName>
    </submittedName>
</protein>
<name>A0A9P9EFK0_9PLEO</name>
<sequence length="184" mass="19641">MSTGVCFPQWMAQQQPPLSSLASILRVGLLCIVSRTSPVDPHPEGLVNANLRRTAICTTHCIVILPSTGCTLNQSTTLSAPHLPSRLCPSVGGIVSTELCKSQGRTVSGQGSCLLGPETPDLSTDAARGLALEQEHGPWPYPNLLAQAQNRTAGNAAAIIVSKNRCLHGITCPRRRYQLHQQDD</sequence>
<organism evidence="1 2">
    <name type="scientific">Dendryphion nanum</name>
    <dbReference type="NCBI Taxonomy" id="256645"/>
    <lineage>
        <taxon>Eukaryota</taxon>
        <taxon>Fungi</taxon>
        <taxon>Dikarya</taxon>
        <taxon>Ascomycota</taxon>
        <taxon>Pezizomycotina</taxon>
        <taxon>Dothideomycetes</taxon>
        <taxon>Pleosporomycetidae</taxon>
        <taxon>Pleosporales</taxon>
        <taxon>Torulaceae</taxon>
        <taxon>Dendryphion</taxon>
    </lineage>
</organism>
<evidence type="ECO:0000313" key="2">
    <source>
        <dbReference type="Proteomes" id="UP000700596"/>
    </source>
</evidence>
<accession>A0A9P9EFK0</accession>
<evidence type="ECO:0000313" key="1">
    <source>
        <dbReference type="EMBL" id="KAH7138579.1"/>
    </source>
</evidence>
<gene>
    <name evidence="1" type="ORF">B0J11DRAFT_20157</name>
</gene>
<dbReference type="EMBL" id="JAGMWT010000001">
    <property type="protein sequence ID" value="KAH7138579.1"/>
    <property type="molecule type" value="Genomic_DNA"/>
</dbReference>
<reference evidence="1" key="1">
    <citation type="journal article" date="2021" name="Nat. Commun.">
        <title>Genetic determinants of endophytism in the Arabidopsis root mycobiome.</title>
        <authorList>
            <person name="Mesny F."/>
            <person name="Miyauchi S."/>
            <person name="Thiergart T."/>
            <person name="Pickel B."/>
            <person name="Atanasova L."/>
            <person name="Karlsson M."/>
            <person name="Huettel B."/>
            <person name="Barry K.W."/>
            <person name="Haridas S."/>
            <person name="Chen C."/>
            <person name="Bauer D."/>
            <person name="Andreopoulos W."/>
            <person name="Pangilinan J."/>
            <person name="LaButti K."/>
            <person name="Riley R."/>
            <person name="Lipzen A."/>
            <person name="Clum A."/>
            <person name="Drula E."/>
            <person name="Henrissat B."/>
            <person name="Kohler A."/>
            <person name="Grigoriev I.V."/>
            <person name="Martin F.M."/>
            <person name="Hacquard S."/>
        </authorList>
    </citation>
    <scope>NUCLEOTIDE SEQUENCE</scope>
    <source>
        <strain evidence="1">MPI-CAGE-CH-0243</strain>
    </source>
</reference>
<dbReference type="AlphaFoldDB" id="A0A9P9EFK0"/>
<dbReference type="Proteomes" id="UP000700596">
    <property type="component" value="Unassembled WGS sequence"/>
</dbReference>
<comment type="caution">
    <text evidence="1">The sequence shown here is derived from an EMBL/GenBank/DDBJ whole genome shotgun (WGS) entry which is preliminary data.</text>
</comment>
<keyword evidence="2" id="KW-1185">Reference proteome</keyword>